<evidence type="ECO:0000313" key="6">
    <source>
        <dbReference type="Proteomes" id="UP000637578"/>
    </source>
</evidence>
<keyword evidence="6" id="KW-1185">Reference proteome</keyword>
<dbReference type="GO" id="GO:0016020">
    <property type="term" value="C:membrane"/>
    <property type="evidence" value="ECO:0007669"/>
    <property type="project" value="TreeGrafter"/>
</dbReference>
<dbReference type="Gene3D" id="2.60.120.330">
    <property type="entry name" value="B-lactam Antibiotic, Isopenicillin N Synthase, Chain"/>
    <property type="match status" value="1"/>
</dbReference>
<evidence type="ECO:0000313" key="5">
    <source>
        <dbReference type="EMBL" id="GGM49730.1"/>
    </source>
</evidence>
<evidence type="ECO:0000259" key="4">
    <source>
        <dbReference type="Pfam" id="PF05118"/>
    </source>
</evidence>
<comment type="caution">
    <text evidence="5">The sequence shown here is derived from an EMBL/GenBank/DDBJ whole genome shotgun (WGS) entry which is preliminary data.</text>
</comment>
<comment type="similarity">
    <text evidence="1">Belongs to the aspartyl/asparaginyl beta-hydroxylase family.</text>
</comment>
<sequence length="107" mass="12133">MGHDVEREWQAIRSELEGVLTRRDELPAFQDIVTDVRTITEDQAWKVFLLHAYGSSSERNITCCPRTWDTVRRIPGFKSAMFSIFEPGKHLPPHRGPTTACCGSTSV</sequence>
<protein>
    <recommendedName>
        <fullName evidence="4">Aspartyl/asparaginy/proline hydroxylase domain-containing protein</fullName>
    </recommendedName>
</protein>
<dbReference type="PANTHER" id="PTHR46332">
    <property type="entry name" value="ASPARTATE BETA-HYDROXYLASE DOMAIN-CONTAINING PROTEIN 2"/>
    <property type="match status" value="1"/>
</dbReference>
<reference evidence="5" key="2">
    <citation type="submission" date="2020-09" db="EMBL/GenBank/DDBJ databases">
        <authorList>
            <person name="Sun Q."/>
            <person name="Zhou Y."/>
        </authorList>
    </citation>
    <scope>NUCLEOTIDE SEQUENCE</scope>
    <source>
        <strain evidence="5">CGMCC 4.5737</strain>
    </source>
</reference>
<keyword evidence="2" id="KW-0223">Dioxygenase</keyword>
<reference evidence="5" key="1">
    <citation type="journal article" date="2014" name="Int. J. Syst. Evol. Microbiol.">
        <title>Complete genome sequence of Corynebacterium casei LMG S-19264T (=DSM 44701T), isolated from a smear-ripened cheese.</title>
        <authorList>
            <consortium name="US DOE Joint Genome Institute (JGI-PGF)"/>
            <person name="Walter F."/>
            <person name="Albersmeier A."/>
            <person name="Kalinowski J."/>
            <person name="Ruckert C."/>
        </authorList>
    </citation>
    <scope>NUCLEOTIDE SEQUENCE</scope>
    <source>
        <strain evidence="5">CGMCC 4.5737</strain>
    </source>
</reference>
<dbReference type="AlphaFoldDB" id="A0A8J3CD00"/>
<dbReference type="EMBL" id="BMMK01000007">
    <property type="protein sequence ID" value="GGM49730.1"/>
    <property type="molecule type" value="Genomic_DNA"/>
</dbReference>
<dbReference type="Proteomes" id="UP000637578">
    <property type="component" value="Unassembled WGS sequence"/>
</dbReference>
<dbReference type="InterPro" id="IPR007803">
    <property type="entry name" value="Asp/Arg/Pro-Hydrxlase"/>
</dbReference>
<proteinExistence type="inferred from homology"/>
<accession>A0A8J3CD00</accession>
<evidence type="ECO:0000256" key="3">
    <source>
        <dbReference type="ARBA" id="ARBA00023002"/>
    </source>
</evidence>
<dbReference type="PANTHER" id="PTHR46332:SF5">
    <property type="entry name" value="ASPARTATE BETA-HYDROXYLASE DOMAIN CONTAINING 2"/>
    <property type="match status" value="1"/>
</dbReference>
<keyword evidence="3" id="KW-0560">Oxidoreductase</keyword>
<evidence type="ECO:0000256" key="1">
    <source>
        <dbReference type="ARBA" id="ARBA00007730"/>
    </source>
</evidence>
<feature type="domain" description="Aspartyl/asparaginy/proline hydroxylase" evidence="4">
    <location>
        <begin position="6"/>
        <end position="100"/>
    </location>
</feature>
<dbReference type="SUPFAM" id="SSF51197">
    <property type="entry name" value="Clavaminate synthase-like"/>
    <property type="match status" value="1"/>
</dbReference>
<dbReference type="InterPro" id="IPR051821">
    <property type="entry name" value="Asp/Asn_beta-hydroxylase"/>
</dbReference>
<gene>
    <name evidence="5" type="ORF">GCM10012275_20760</name>
</gene>
<dbReference type="InterPro" id="IPR027443">
    <property type="entry name" value="IPNS-like_sf"/>
</dbReference>
<dbReference type="Pfam" id="PF05118">
    <property type="entry name" value="Asp_Arg_Hydrox"/>
    <property type="match status" value="1"/>
</dbReference>
<evidence type="ECO:0000256" key="2">
    <source>
        <dbReference type="ARBA" id="ARBA00022964"/>
    </source>
</evidence>
<name>A0A8J3CD00_9PSEU</name>
<organism evidence="5 6">
    <name type="scientific">Longimycelium tulufanense</name>
    <dbReference type="NCBI Taxonomy" id="907463"/>
    <lineage>
        <taxon>Bacteria</taxon>
        <taxon>Bacillati</taxon>
        <taxon>Actinomycetota</taxon>
        <taxon>Actinomycetes</taxon>
        <taxon>Pseudonocardiales</taxon>
        <taxon>Pseudonocardiaceae</taxon>
        <taxon>Longimycelium</taxon>
    </lineage>
</organism>
<dbReference type="GO" id="GO:0051213">
    <property type="term" value="F:dioxygenase activity"/>
    <property type="evidence" value="ECO:0007669"/>
    <property type="project" value="UniProtKB-KW"/>
</dbReference>